<sequence length="112" mass="12986">MRVGETVINKEFYQENEWRAVPVNRESSDIAPWVSEAQFLDSSFMAEANDKTKVHKSLKLSPSDIKYIFVKSDSDISNIVKFIQDKLDYYPSVQLNILLSRIISLETIQRDI</sequence>
<gene>
    <name evidence="1" type="ORF">MRM63_15820</name>
</gene>
<name>A0AAU6VJC3_UNCXX</name>
<protein>
    <submittedName>
        <fullName evidence="1">Abortive infection system antitoxin AbiGi family protein</fullName>
    </submittedName>
</protein>
<organism evidence="1">
    <name type="scientific">bacterium 19MO03SA05</name>
    <dbReference type="NCBI Taxonomy" id="2920620"/>
    <lineage>
        <taxon>Bacteria</taxon>
    </lineage>
</organism>
<dbReference type="Pfam" id="PF10899">
    <property type="entry name" value="AbiGi"/>
    <property type="match status" value="1"/>
</dbReference>
<dbReference type="AlphaFoldDB" id="A0AAU6VJC3"/>
<dbReference type="EMBL" id="CP095351">
    <property type="protein sequence ID" value="XAG86562.1"/>
    <property type="molecule type" value="Genomic_DNA"/>
</dbReference>
<dbReference type="InterPro" id="IPR021223">
    <property type="entry name" value="AbiGi"/>
</dbReference>
<evidence type="ECO:0000313" key="1">
    <source>
        <dbReference type="EMBL" id="XAG86562.1"/>
    </source>
</evidence>
<accession>A0AAU6VJC3</accession>
<reference evidence="1" key="1">
    <citation type="submission" date="2022-03" db="EMBL/GenBank/DDBJ databases">
        <title>Sea Food Isolates.</title>
        <authorList>
            <person name="Li c."/>
        </authorList>
    </citation>
    <scope>NUCLEOTIDE SEQUENCE</scope>
    <source>
        <strain evidence="1">19MO03SA05</strain>
    </source>
</reference>
<proteinExistence type="predicted"/>